<reference evidence="2" key="1">
    <citation type="submission" date="2023-03" db="EMBL/GenBank/DDBJ databases">
        <title>Chitinimonas shenzhenensis gen. nov., sp. nov., a novel member of family Burkholderiaceae isolated from activated sludge collected in Shen Zhen, China.</title>
        <authorList>
            <person name="Wang X."/>
        </authorList>
    </citation>
    <scope>NUCLEOTIDE SEQUENCE</scope>
    <source>
        <strain evidence="2">DQS-5</strain>
    </source>
</reference>
<name>A0ABT7DRU9_9NEIS</name>
<accession>A0ABT7DRU9</accession>
<keyword evidence="2" id="KW-0328">Glycosyltransferase</keyword>
<dbReference type="SUPFAM" id="SSF53448">
    <property type="entry name" value="Nucleotide-diphospho-sugar transferases"/>
    <property type="match status" value="2"/>
</dbReference>
<dbReference type="InterPro" id="IPR001173">
    <property type="entry name" value="Glyco_trans_2-like"/>
</dbReference>
<evidence type="ECO:0000259" key="1">
    <source>
        <dbReference type="Pfam" id="PF00535"/>
    </source>
</evidence>
<evidence type="ECO:0000313" key="2">
    <source>
        <dbReference type="EMBL" id="MDK2122794.1"/>
    </source>
</evidence>
<dbReference type="PANTHER" id="PTHR43179">
    <property type="entry name" value="RHAMNOSYLTRANSFERASE WBBL"/>
    <property type="match status" value="1"/>
</dbReference>
<dbReference type="EMBL" id="JARRAF010000002">
    <property type="protein sequence ID" value="MDK2122794.1"/>
    <property type="molecule type" value="Genomic_DNA"/>
</dbReference>
<dbReference type="InterPro" id="IPR029044">
    <property type="entry name" value="Nucleotide-diphossugar_trans"/>
</dbReference>
<gene>
    <name evidence="2" type="ORF">PZA18_01885</name>
</gene>
<dbReference type="CDD" id="cd04184">
    <property type="entry name" value="GT2_RfbC_Mx_like"/>
    <property type="match status" value="1"/>
</dbReference>
<feature type="domain" description="Glycosyltransferase 2-like" evidence="1">
    <location>
        <begin position="96"/>
        <end position="209"/>
    </location>
</feature>
<keyword evidence="2" id="KW-0808">Transferase</keyword>
<organism evidence="2 3">
    <name type="scientific">Parachitinimonas caeni</name>
    <dbReference type="NCBI Taxonomy" id="3031301"/>
    <lineage>
        <taxon>Bacteria</taxon>
        <taxon>Pseudomonadati</taxon>
        <taxon>Pseudomonadota</taxon>
        <taxon>Betaproteobacteria</taxon>
        <taxon>Neisseriales</taxon>
        <taxon>Chitinibacteraceae</taxon>
        <taxon>Parachitinimonas</taxon>
    </lineage>
</organism>
<comment type="caution">
    <text evidence="2">The sequence shown here is derived from an EMBL/GenBank/DDBJ whole genome shotgun (WGS) entry which is preliminary data.</text>
</comment>
<dbReference type="Pfam" id="PF00535">
    <property type="entry name" value="Glycos_transf_2"/>
    <property type="match status" value="2"/>
</dbReference>
<dbReference type="EC" id="2.4.-.-" evidence="2"/>
<keyword evidence="3" id="KW-1185">Reference proteome</keyword>
<dbReference type="RefSeq" id="WP_284099084.1">
    <property type="nucleotide sequence ID" value="NZ_JARRAF010000002.1"/>
</dbReference>
<dbReference type="PANTHER" id="PTHR43179:SF7">
    <property type="entry name" value="RHAMNOSYLTRANSFERASE WBBL"/>
    <property type="match status" value="1"/>
</dbReference>
<sequence>MNKKLDKLVLFGRYLLSHPRLIPQVIYGLFEAFGKYRFNGIKAFINHFIANVGFNPEAVAKEYDQVWRGYKATMTPEKIGAAMKVIKNWTNPPLISVIVPTYNTPEHLLRTALDSVLNQWYPHWELCISDDGSPDPRVREILEEYKARDSRVKVLYSQENTNAAAASNRALNIVRGQYIALLDHDDVYEPQALYRLADAILADQPDMIYSDEIIVNDAGDSVVAFVFRPAFSLELLRNHPYIVHLVCFKAETLKAIGAFNETLKISQDYDLILRVAEQAKAITHIPEVLYQWRLRPSSSGHQQQSEVMAVSKQVLCQHLQRSNLPAASVVDGDWFNFFRIEYPQPEKARVAVVIPTKNHHALVKQCVESLKKTILDVEYDIVLVDHDSNDPESLAYFALFAEQPNHILLKHSGDFNFSSINNGAIDKIAGKYSHYLLCNNDIEAIESGWLNKMLSACYEQDVGAVGAMLYYPDGEMIQHAGVCVGLFGAAEHFGKFMGQHFDHGGLNPGYIGSLIARREMSAVTAACLLVKADVFHQIQGMEEKMAVGFGDVDFCLRIRDAGYRIMFCPDARLIHHESVSRGKSTTDPHPVDSAFFRDRWFDLIERGDPYYNPNLDNRSTCWDIWRPFTWQLFPRKRVFRNNRFSINN</sequence>
<proteinExistence type="predicted"/>
<evidence type="ECO:0000313" key="3">
    <source>
        <dbReference type="Proteomes" id="UP001172778"/>
    </source>
</evidence>
<protein>
    <submittedName>
        <fullName evidence="2">Glycosyltransferase</fullName>
        <ecNumber evidence="2">2.4.-.-</ecNumber>
    </submittedName>
</protein>
<dbReference type="Proteomes" id="UP001172778">
    <property type="component" value="Unassembled WGS sequence"/>
</dbReference>
<dbReference type="GO" id="GO:0016757">
    <property type="term" value="F:glycosyltransferase activity"/>
    <property type="evidence" value="ECO:0007669"/>
    <property type="project" value="UniProtKB-KW"/>
</dbReference>
<feature type="domain" description="Glycosyltransferase 2-like" evidence="1">
    <location>
        <begin position="352"/>
        <end position="475"/>
    </location>
</feature>
<dbReference type="Gene3D" id="3.90.550.10">
    <property type="entry name" value="Spore Coat Polysaccharide Biosynthesis Protein SpsA, Chain A"/>
    <property type="match status" value="2"/>
</dbReference>